<gene>
    <name evidence="2" type="ORF">CDL15_Pgr011933</name>
</gene>
<evidence type="ECO:0000313" key="2">
    <source>
        <dbReference type="EMBL" id="OWM70457.1"/>
    </source>
</evidence>
<dbReference type="EMBL" id="MTKT01004619">
    <property type="protein sequence ID" value="OWM70457.1"/>
    <property type="molecule type" value="Genomic_DNA"/>
</dbReference>
<dbReference type="Proteomes" id="UP000197138">
    <property type="component" value="Unassembled WGS sequence"/>
</dbReference>
<reference evidence="3" key="1">
    <citation type="journal article" date="2017" name="Plant J.">
        <title>The pomegranate (Punica granatum L.) genome and the genomics of punicalagin biosynthesis.</title>
        <authorList>
            <person name="Qin G."/>
            <person name="Xu C."/>
            <person name="Ming R."/>
            <person name="Tang H."/>
            <person name="Guyot R."/>
            <person name="Kramer E.M."/>
            <person name="Hu Y."/>
            <person name="Yi X."/>
            <person name="Qi Y."/>
            <person name="Xu X."/>
            <person name="Gao Z."/>
            <person name="Pan H."/>
            <person name="Jian J."/>
            <person name="Tian Y."/>
            <person name="Yue Z."/>
            <person name="Xu Y."/>
        </authorList>
    </citation>
    <scope>NUCLEOTIDE SEQUENCE [LARGE SCALE GENOMIC DNA]</scope>
    <source>
        <strain evidence="3">cv. Dabenzi</strain>
    </source>
</reference>
<feature type="region of interest" description="Disordered" evidence="1">
    <location>
        <begin position="51"/>
        <end position="71"/>
    </location>
</feature>
<name>A0A218WC72_PUNGR</name>
<organism evidence="2 3">
    <name type="scientific">Punica granatum</name>
    <name type="common">Pomegranate</name>
    <dbReference type="NCBI Taxonomy" id="22663"/>
    <lineage>
        <taxon>Eukaryota</taxon>
        <taxon>Viridiplantae</taxon>
        <taxon>Streptophyta</taxon>
        <taxon>Embryophyta</taxon>
        <taxon>Tracheophyta</taxon>
        <taxon>Spermatophyta</taxon>
        <taxon>Magnoliopsida</taxon>
        <taxon>eudicotyledons</taxon>
        <taxon>Gunneridae</taxon>
        <taxon>Pentapetalae</taxon>
        <taxon>rosids</taxon>
        <taxon>malvids</taxon>
        <taxon>Myrtales</taxon>
        <taxon>Lythraceae</taxon>
        <taxon>Punica</taxon>
    </lineage>
</organism>
<dbReference type="AlphaFoldDB" id="A0A218WC72"/>
<evidence type="ECO:0000256" key="1">
    <source>
        <dbReference type="SAM" id="MobiDB-lite"/>
    </source>
</evidence>
<accession>A0A218WC72</accession>
<sequence length="71" mass="8066">MLTLYRMMHISRHNTRQIEFVKLQESQQVQGEDNQPNPNGEITEEETWAKAVGGQGKSGPNLRVGPHSYIC</sequence>
<protein>
    <submittedName>
        <fullName evidence="2">Uncharacterized protein</fullName>
    </submittedName>
</protein>
<comment type="caution">
    <text evidence="2">The sequence shown here is derived from an EMBL/GenBank/DDBJ whole genome shotgun (WGS) entry which is preliminary data.</text>
</comment>
<evidence type="ECO:0000313" key="3">
    <source>
        <dbReference type="Proteomes" id="UP000197138"/>
    </source>
</evidence>
<proteinExistence type="predicted"/>